<feature type="compositionally biased region" description="Basic and acidic residues" evidence="1">
    <location>
        <begin position="86"/>
        <end position="95"/>
    </location>
</feature>
<gene>
    <name evidence="2" type="ORF">CYMTET_5146</name>
</gene>
<keyword evidence="3" id="KW-1185">Reference proteome</keyword>
<reference evidence="2 3" key="1">
    <citation type="journal article" date="2015" name="Genome Biol. Evol.">
        <title>Comparative Genomics of a Bacterivorous Green Alga Reveals Evolutionary Causalities and Consequences of Phago-Mixotrophic Mode of Nutrition.</title>
        <authorList>
            <person name="Burns J.A."/>
            <person name="Paasch A."/>
            <person name="Narechania A."/>
            <person name="Kim E."/>
        </authorList>
    </citation>
    <scope>NUCLEOTIDE SEQUENCE [LARGE SCALE GENOMIC DNA]</scope>
    <source>
        <strain evidence="2 3">PLY_AMNH</strain>
    </source>
</reference>
<organism evidence="2 3">
    <name type="scientific">Cymbomonas tetramitiformis</name>
    <dbReference type="NCBI Taxonomy" id="36881"/>
    <lineage>
        <taxon>Eukaryota</taxon>
        <taxon>Viridiplantae</taxon>
        <taxon>Chlorophyta</taxon>
        <taxon>Pyramimonadophyceae</taxon>
        <taxon>Pyramimonadales</taxon>
        <taxon>Pyramimonadaceae</taxon>
        <taxon>Cymbomonas</taxon>
    </lineage>
</organism>
<accession>A0AAE0H1N5</accession>
<feature type="region of interest" description="Disordered" evidence="1">
    <location>
        <begin position="76"/>
        <end position="107"/>
    </location>
</feature>
<sequence length="123" mass="13522">MFFLSNKEHLALADFFRRGTSQAECAAAAWRSGLQAGLGGQTCYLSARRAPGLERGTDAEAAPTVLLPSLLARPRPSQRPLLKAARPKEERRRGAIELSPRSAEATTLSSLPQRRFMREAFLL</sequence>
<evidence type="ECO:0000313" key="3">
    <source>
        <dbReference type="Proteomes" id="UP001190700"/>
    </source>
</evidence>
<dbReference type="EMBL" id="LGRX02000894">
    <property type="protein sequence ID" value="KAK3287346.1"/>
    <property type="molecule type" value="Genomic_DNA"/>
</dbReference>
<proteinExistence type="predicted"/>
<dbReference type="Proteomes" id="UP001190700">
    <property type="component" value="Unassembled WGS sequence"/>
</dbReference>
<comment type="caution">
    <text evidence="2">The sequence shown here is derived from an EMBL/GenBank/DDBJ whole genome shotgun (WGS) entry which is preliminary data.</text>
</comment>
<protein>
    <submittedName>
        <fullName evidence="2">Uncharacterized protein</fullName>
    </submittedName>
</protein>
<evidence type="ECO:0000313" key="2">
    <source>
        <dbReference type="EMBL" id="KAK3287346.1"/>
    </source>
</evidence>
<dbReference type="AlphaFoldDB" id="A0AAE0H1N5"/>
<name>A0AAE0H1N5_9CHLO</name>
<evidence type="ECO:0000256" key="1">
    <source>
        <dbReference type="SAM" id="MobiDB-lite"/>
    </source>
</evidence>